<keyword evidence="5 8" id="KW-0812">Transmembrane</keyword>
<evidence type="ECO:0000256" key="1">
    <source>
        <dbReference type="ARBA" id="ARBA00004651"/>
    </source>
</evidence>
<dbReference type="Pfam" id="PF01925">
    <property type="entry name" value="TauE"/>
    <property type="match status" value="1"/>
</dbReference>
<feature type="transmembrane region" description="Helical" evidence="8">
    <location>
        <begin position="77"/>
        <end position="97"/>
    </location>
</feature>
<dbReference type="PANTHER" id="PTHR30269">
    <property type="entry name" value="TRANSMEMBRANE PROTEIN YFCA"/>
    <property type="match status" value="1"/>
</dbReference>
<dbReference type="PANTHER" id="PTHR30269:SF0">
    <property type="entry name" value="MEMBRANE TRANSPORTER PROTEIN YFCA-RELATED"/>
    <property type="match status" value="1"/>
</dbReference>
<dbReference type="GO" id="GO:0005886">
    <property type="term" value="C:plasma membrane"/>
    <property type="evidence" value="ECO:0007669"/>
    <property type="project" value="UniProtKB-SubCell"/>
</dbReference>
<keyword evidence="3" id="KW-0813">Transport</keyword>
<evidence type="ECO:0000313" key="10">
    <source>
        <dbReference type="Proteomes" id="UP000541969"/>
    </source>
</evidence>
<accession>A0A853CP60</accession>
<dbReference type="RefSeq" id="WP_179721275.1">
    <property type="nucleotide sequence ID" value="NZ_JACBZT010000001.1"/>
</dbReference>
<feature type="transmembrane region" description="Helical" evidence="8">
    <location>
        <begin position="176"/>
        <end position="193"/>
    </location>
</feature>
<comment type="caution">
    <text evidence="9">The sequence shown here is derived from an EMBL/GenBank/DDBJ whole genome shotgun (WGS) entry which is preliminary data.</text>
</comment>
<evidence type="ECO:0000256" key="8">
    <source>
        <dbReference type="RuleBase" id="RU363041"/>
    </source>
</evidence>
<evidence type="ECO:0000256" key="7">
    <source>
        <dbReference type="ARBA" id="ARBA00023136"/>
    </source>
</evidence>
<evidence type="ECO:0000256" key="4">
    <source>
        <dbReference type="ARBA" id="ARBA00022475"/>
    </source>
</evidence>
<protein>
    <recommendedName>
        <fullName evidence="8">Probable membrane transporter protein</fullName>
    </recommendedName>
</protein>
<gene>
    <name evidence="9" type="ORF">GGQ55_004857</name>
</gene>
<evidence type="ECO:0000256" key="5">
    <source>
        <dbReference type="ARBA" id="ARBA00022692"/>
    </source>
</evidence>
<proteinExistence type="inferred from homology"/>
<reference evidence="9 10" key="1">
    <citation type="submission" date="2020-07" db="EMBL/GenBank/DDBJ databases">
        <title>Sequencing the genomes of 1000 actinobacteria strains.</title>
        <authorList>
            <person name="Klenk H.-P."/>
        </authorList>
    </citation>
    <scope>NUCLEOTIDE SEQUENCE [LARGE SCALE GENOMIC DNA]</scope>
    <source>
        <strain evidence="9 10">DSM 104001</strain>
    </source>
</reference>
<keyword evidence="6 8" id="KW-1133">Transmembrane helix</keyword>
<feature type="transmembrane region" description="Helical" evidence="8">
    <location>
        <begin position="200"/>
        <end position="219"/>
    </location>
</feature>
<comment type="similarity">
    <text evidence="2 8">Belongs to the 4-toluene sulfonate uptake permease (TSUP) (TC 2.A.102) family.</text>
</comment>
<dbReference type="EMBL" id="JACBZT010000001">
    <property type="protein sequence ID" value="NYJ08579.1"/>
    <property type="molecule type" value="Genomic_DNA"/>
</dbReference>
<keyword evidence="10" id="KW-1185">Reference proteome</keyword>
<feature type="transmembrane region" description="Helical" evidence="8">
    <location>
        <begin position="225"/>
        <end position="244"/>
    </location>
</feature>
<keyword evidence="4 8" id="KW-1003">Cell membrane</keyword>
<sequence length="245" mass="24386">MAAAELAFLVVAGLVAGVLGTGGGITSLVSYPALLAVGLPPLTADVANLVALVACWPGSALTSRRELAGSGRWLARGLPLAAVGAAGGAVLLLTTPSGLFERLVPFLLAVGSLALLAQPVLTRRWHARRGQALALPIVTAVSVYSGYFGAGAGVLLLATLLVLVDERLPEANAVKNMLNGAATVAAAVVLVVAGPVDWAAVVPLAAGLFAGALLGPVVVRHLPATVVRVAVAALGLGLAVELAFR</sequence>
<evidence type="ECO:0000313" key="9">
    <source>
        <dbReference type="EMBL" id="NYJ08579.1"/>
    </source>
</evidence>
<feature type="transmembrane region" description="Helical" evidence="8">
    <location>
        <begin position="103"/>
        <end position="121"/>
    </location>
</feature>
<feature type="transmembrane region" description="Helical" evidence="8">
    <location>
        <begin position="133"/>
        <end position="164"/>
    </location>
</feature>
<dbReference type="InterPro" id="IPR002781">
    <property type="entry name" value="TM_pro_TauE-like"/>
</dbReference>
<organism evidence="9 10">
    <name type="scientific">Petropleomorpha daqingensis</name>
    <dbReference type="NCBI Taxonomy" id="2026353"/>
    <lineage>
        <taxon>Bacteria</taxon>
        <taxon>Bacillati</taxon>
        <taxon>Actinomycetota</taxon>
        <taxon>Actinomycetes</taxon>
        <taxon>Geodermatophilales</taxon>
        <taxon>Geodermatophilaceae</taxon>
        <taxon>Petropleomorpha</taxon>
    </lineage>
</organism>
<comment type="subcellular location">
    <subcellularLocation>
        <location evidence="1 8">Cell membrane</location>
        <topology evidence="1 8">Multi-pass membrane protein</topology>
    </subcellularLocation>
</comment>
<name>A0A853CP60_9ACTN</name>
<dbReference type="AlphaFoldDB" id="A0A853CP60"/>
<evidence type="ECO:0000256" key="2">
    <source>
        <dbReference type="ARBA" id="ARBA00009142"/>
    </source>
</evidence>
<evidence type="ECO:0000256" key="3">
    <source>
        <dbReference type="ARBA" id="ARBA00022448"/>
    </source>
</evidence>
<keyword evidence="7 8" id="KW-0472">Membrane</keyword>
<evidence type="ECO:0000256" key="6">
    <source>
        <dbReference type="ARBA" id="ARBA00022989"/>
    </source>
</evidence>
<feature type="transmembrane region" description="Helical" evidence="8">
    <location>
        <begin position="30"/>
        <end position="56"/>
    </location>
</feature>
<dbReference type="InterPro" id="IPR052017">
    <property type="entry name" value="TSUP"/>
</dbReference>
<dbReference type="Proteomes" id="UP000541969">
    <property type="component" value="Unassembled WGS sequence"/>
</dbReference>